<keyword evidence="1" id="KW-0472">Membrane</keyword>
<proteinExistence type="predicted"/>
<reference evidence="2" key="1">
    <citation type="submission" date="2018-05" db="EMBL/GenBank/DDBJ databases">
        <authorList>
            <person name="Lanie J.A."/>
            <person name="Ng W.-L."/>
            <person name="Kazmierczak K.M."/>
            <person name="Andrzejewski T.M."/>
            <person name="Davidsen T.M."/>
            <person name="Wayne K.J."/>
            <person name="Tettelin H."/>
            <person name="Glass J.I."/>
            <person name="Rusch D."/>
            <person name="Podicherti R."/>
            <person name="Tsui H.-C.T."/>
            <person name="Winkler M.E."/>
        </authorList>
    </citation>
    <scope>NUCLEOTIDE SEQUENCE</scope>
</reference>
<organism evidence="2">
    <name type="scientific">marine metagenome</name>
    <dbReference type="NCBI Taxonomy" id="408172"/>
    <lineage>
        <taxon>unclassified sequences</taxon>
        <taxon>metagenomes</taxon>
        <taxon>ecological metagenomes</taxon>
    </lineage>
</organism>
<gene>
    <name evidence="2" type="ORF">METZ01_LOCUS262653</name>
</gene>
<keyword evidence="1" id="KW-1133">Transmembrane helix</keyword>
<dbReference type="AlphaFoldDB" id="A0A382JDR3"/>
<evidence type="ECO:0000256" key="1">
    <source>
        <dbReference type="SAM" id="Phobius"/>
    </source>
</evidence>
<name>A0A382JDR3_9ZZZZ</name>
<sequence length="44" mass="5178">MKFLINPNRFNHFSNLVLKPLIYLSFITLITGLVYALYLSPNDY</sequence>
<feature type="non-terminal residue" evidence="2">
    <location>
        <position position="44"/>
    </location>
</feature>
<protein>
    <submittedName>
        <fullName evidence="2">Uncharacterized protein</fullName>
    </submittedName>
</protein>
<evidence type="ECO:0000313" key="2">
    <source>
        <dbReference type="EMBL" id="SVC09799.1"/>
    </source>
</evidence>
<feature type="transmembrane region" description="Helical" evidence="1">
    <location>
        <begin position="21"/>
        <end position="38"/>
    </location>
</feature>
<accession>A0A382JDR3</accession>
<dbReference type="EMBL" id="UINC01073427">
    <property type="protein sequence ID" value="SVC09799.1"/>
    <property type="molecule type" value="Genomic_DNA"/>
</dbReference>
<keyword evidence="1" id="KW-0812">Transmembrane</keyword>